<evidence type="ECO:0000313" key="1">
    <source>
        <dbReference type="EMBL" id="CUG90231.1"/>
    </source>
</evidence>
<name>A0A0S4JFF8_BODSA</name>
<organism evidence="1 2">
    <name type="scientific">Bodo saltans</name>
    <name type="common">Flagellated protozoan</name>
    <dbReference type="NCBI Taxonomy" id="75058"/>
    <lineage>
        <taxon>Eukaryota</taxon>
        <taxon>Discoba</taxon>
        <taxon>Euglenozoa</taxon>
        <taxon>Kinetoplastea</taxon>
        <taxon>Metakinetoplastina</taxon>
        <taxon>Eubodonida</taxon>
        <taxon>Bodonidae</taxon>
        <taxon>Bodo</taxon>
    </lineage>
</organism>
<proteinExistence type="predicted"/>
<evidence type="ECO:0000313" key="2">
    <source>
        <dbReference type="Proteomes" id="UP000051952"/>
    </source>
</evidence>
<dbReference type="VEuPathDB" id="TriTrypDB:BSAL_25650"/>
<gene>
    <name evidence="1" type="ORF">BSAL_25650</name>
</gene>
<sequence>MPSFATVAASLSDAEIELLTEENEMMLCELLHLRQMHADLIDKERRLKAKSELLKAKRNSLAL</sequence>
<dbReference type="Proteomes" id="UP000051952">
    <property type="component" value="Unassembled WGS sequence"/>
</dbReference>
<reference evidence="2" key="1">
    <citation type="submission" date="2015-09" db="EMBL/GenBank/DDBJ databases">
        <authorList>
            <consortium name="Pathogen Informatics"/>
        </authorList>
    </citation>
    <scope>NUCLEOTIDE SEQUENCE [LARGE SCALE GENOMIC DNA]</scope>
    <source>
        <strain evidence="2">Lake Konstanz</strain>
    </source>
</reference>
<dbReference type="AlphaFoldDB" id="A0A0S4JFF8"/>
<accession>A0A0S4JFF8</accession>
<dbReference type="EMBL" id="CYKH01001805">
    <property type="protein sequence ID" value="CUG90231.1"/>
    <property type="molecule type" value="Genomic_DNA"/>
</dbReference>
<keyword evidence="2" id="KW-1185">Reference proteome</keyword>
<protein>
    <submittedName>
        <fullName evidence="1">Uncharacterized protein</fullName>
    </submittedName>
</protein>